<name>A0A2A9MK71_BESBE</name>
<dbReference type="GeneID" id="40310400"/>
<feature type="chain" id="PRO_5013219331" evidence="1">
    <location>
        <begin position="22"/>
        <end position="369"/>
    </location>
</feature>
<evidence type="ECO:0000313" key="3">
    <source>
        <dbReference type="Proteomes" id="UP000224006"/>
    </source>
</evidence>
<reference evidence="2 3" key="1">
    <citation type="submission" date="2017-09" db="EMBL/GenBank/DDBJ databases">
        <title>Genome sequencing of Besnoitia besnoiti strain Bb-Ger1.</title>
        <authorList>
            <person name="Schares G."/>
            <person name="Venepally P."/>
            <person name="Lorenzi H.A."/>
        </authorList>
    </citation>
    <scope>NUCLEOTIDE SEQUENCE [LARGE SCALE GENOMIC DNA]</scope>
    <source>
        <strain evidence="2 3">Bb-Ger1</strain>
    </source>
</reference>
<dbReference type="AlphaFoldDB" id="A0A2A9MK71"/>
<keyword evidence="3" id="KW-1185">Reference proteome</keyword>
<proteinExistence type="predicted"/>
<dbReference type="VEuPathDB" id="ToxoDB:BESB_054710"/>
<comment type="caution">
    <text evidence="2">The sequence shown here is derived from an EMBL/GenBank/DDBJ whole genome shotgun (WGS) entry which is preliminary data.</text>
</comment>
<protein>
    <submittedName>
        <fullName evidence="2">Uncharacterized protein</fullName>
    </submittedName>
</protein>
<accession>A0A2A9MK71</accession>
<gene>
    <name evidence="2" type="ORF">BESB_054710</name>
</gene>
<dbReference type="Proteomes" id="UP000224006">
    <property type="component" value="Chromosome IV"/>
</dbReference>
<dbReference type="OrthoDB" id="331845at2759"/>
<feature type="signal peptide" evidence="1">
    <location>
        <begin position="1"/>
        <end position="21"/>
    </location>
</feature>
<keyword evidence="1" id="KW-0732">Signal</keyword>
<organism evidence="2 3">
    <name type="scientific">Besnoitia besnoiti</name>
    <name type="common">Apicomplexan protozoan</name>
    <dbReference type="NCBI Taxonomy" id="94643"/>
    <lineage>
        <taxon>Eukaryota</taxon>
        <taxon>Sar</taxon>
        <taxon>Alveolata</taxon>
        <taxon>Apicomplexa</taxon>
        <taxon>Conoidasida</taxon>
        <taxon>Coccidia</taxon>
        <taxon>Eucoccidiorida</taxon>
        <taxon>Eimeriorina</taxon>
        <taxon>Sarcocystidae</taxon>
        <taxon>Besnoitia</taxon>
    </lineage>
</organism>
<dbReference type="RefSeq" id="XP_029219829.1">
    <property type="nucleotide sequence ID" value="XM_029363906.1"/>
</dbReference>
<dbReference type="EMBL" id="NWUJ01000004">
    <property type="protein sequence ID" value="PFH35820.1"/>
    <property type="molecule type" value="Genomic_DNA"/>
</dbReference>
<evidence type="ECO:0000313" key="2">
    <source>
        <dbReference type="EMBL" id="PFH35820.1"/>
    </source>
</evidence>
<dbReference type="KEGG" id="bbes:BESB_054710"/>
<sequence length="369" mass="40803">MKSTFVVVSLFALLAFEEVAAVSQNSLVRDISLHNGSDTVETSMAEVGKKKLWEAVKDVMKSLFMKLGLVDQCAEKKKKNQIPSAAAGDAPIPTFGYPAFDVTSGAAILRGQAPLSFLEGHMQPVKVGAKDWLVQGTADDILRLFFCFERYHVIAEKLQADGTWKTEGDVGPLYVQIQSTAKYGGSPLEILAAYSIEKLKAQIETWGPLDNALGRWWEEGANAVKNGYDILGTYNSLKERIPSLTKDFFGKTWNDVAKAKGPKEKMKALATFFTLNDETRALREEWENLDGVDRDRKMTVYLTSYPSHSPTMATFAFKSNVATMGDVAAVLLAAVRDPTVDNVVRGLGFARRKLKKMLKKEKEEKNESA</sequence>
<evidence type="ECO:0000256" key="1">
    <source>
        <dbReference type="SAM" id="SignalP"/>
    </source>
</evidence>